<evidence type="ECO:0000256" key="4">
    <source>
        <dbReference type="HAMAP-Rule" id="MF_02200"/>
    </source>
</evidence>
<evidence type="ECO:0000313" key="6">
    <source>
        <dbReference type="EMBL" id="HBU97357.1"/>
    </source>
</evidence>
<keyword evidence="2 4" id="KW-0963">Cytoplasm</keyword>
<dbReference type="PANTHER" id="PTHR38603:SF1">
    <property type="entry name" value="CHAPERONE NAPD"/>
    <property type="match status" value="1"/>
</dbReference>
<evidence type="ECO:0000256" key="3">
    <source>
        <dbReference type="ARBA" id="ARBA00023186"/>
    </source>
</evidence>
<comment type="subcellular location">
    <subcellularLocation>
        <location evidence="1 4">Cytoplasm</location>
    </subcellularLocation>
</comment>
<comment type="caution">
    <text evidence="6">The sequence shown here is derived from an EMBL/GenBank/DDBJ whole genome shotgun (WGS) entry which is preliminary data.</text>
</comment>
<dbReference type="EMBL" id="DOOG01000051">
    <property type="protein sequence ID" value="HBU97357.1"/>
    <property type="molecule type" value="Genomic_DNA"/>
</dbReference>
<dbReference type="InterPro" id="IPR005623">
    <property type="entry name" value="Chaperone_NapD_NO3_reduct"/>
</dbReference>
<keyword evidence="3 4" id="KW-0143">Chaperone</keyword>
<comment type="function">
    <text evidence="4">Chaperone for NapA, the catalytic subunit of the periplasmic nitrate reductase. It binds directly and specifically to the twin-arginine signal peptide of NapA, preventing premature interaction with the Tat translocase and premature export.</text>
</comment>
<name>A0A358HQ98_9PROT</name>
<dbReference type="Pfam" id="PF03927">
    <property type="entry name" value="NapD"/>
    <property type="match status" value="1"/>
</dbReference>
<dbReference type="Proteomes" id="UP000264753">
    <property type="component" value="Unassembled WGS sequence"/>
</dbReference>
<dbReference type="EMBL" id="DPOP01000089">
    <property type="protein sequence ID" value="HCW67662.1"/>
    <property type="molecule type" value="Genomic_DNA"/>
</dbReference>
<protein>
    <recommendedName>
        <fullName evidence="4">Chaperone NapD</fullName>
    </recommendedName>
    <alternativeName>
        <fullName evidence="4">NapA signal peptide-binding chaperone NapD</fullName>
    </alternativeName>
</protein>
<evidence type="ECO:0000313" key="8">
    <source>
        <dbReference type="Proteomes" id="UP000264179"/>
    </source>
</evidence>
<dbReference type="GO" id="GO:0005737">
    <property type="term" value="C:cytoplasm"/>
    <property type="evidence" value="ECO:0007669"/>
    <property type="project" value="UniProtKB-SubCell"/>
</dbReference>
<evidence type="ECO:0000256" key="5">
    <source>
        <dbReference type="SAM" id="MobiDB-lite"/>
    </source>
</evidence>
<evidence type="ECO:0000256" key="1">
    <source>
        <dbReference type="ARBA" id="ARBA00004496"/>
    </source>
</evidence>
<dbReference type="AlphaFoldDB" id="A0A358HQ98"/>
<feature type="region of interest" description="Disordered" evidence="5">
    <location>
        <begin position="1"/>
        <end position="29"/>
    </location>
</feature>
<dbReference type="GO" id="GO:0005048">
    <property type="term" value="F:signal sequence binding"/>
    <property type="evidence" value="ECO:0007669"/>
    <property type="project" value="UniProtKB-UniRule"/>
</dbReference>
<accession>A0A358HQ98</accession>
<gene>
    <name evidence="4" type="primary">napD</name>
    <name evidence="6" type="ORF">DEF21_05550</name>
    <name evidence="7" type="ORF">DHR80_10755</name>
</gene>
<proteinExistence type="inferred from homology"/>
<evidence type="ECO:0000313" key="7">
    <source>
        <dbReference type="EMBL" id="HCW67662.1"/>
    </source>
</evidence>
<feature type="compositionally biased region" description="Pro residues" evidence="5">
    <location>
        <begin position="16"/>
        <end position="26"/>
    </location>
</feature>
<sequence>MKTHVPVAAHVSRPARPTPYPLPPKRSTPMDENIGVISSMIVQARPEHLDVIATQLEAFPGIEITARDVSGKIIVVLEAKNDRQLADTMKEIGDLSGVLGVNLVYHHNENAN</sequence>
<comment type="similarity">
    <text evidence="4">Belongs to the NapD family.</text>
</comment>
<evidence type="ECO:0000256" key="2">
    <source>
        <dbReference type="ARBA" id="ARBA00022490"/>
    </source>
</evidence>
<dbReference type="PANTHER" id="PTHR38603">
    <property type="entry name" value="CHAPERONE NAPD"/>
    <property type="match status" value="1"/>
</dbReference>
<evidence type="ECO:0000313" key="9">
    <source>
        <dbReference type="Proteomes" id="UP000264753"/>
    </source>
</evidence>
<dbReference type="Gene3D" id="3.30.70.920">
    <property type="match status" value="1"/>
</dbReference>
<dbReference type="HAMAP" id="MF_02200">
    <property type="entry name" value="NapD"/>
    <property type="match status" value="1"/>
</dbReference>
<reference evidence="8 9" key="1">
    <citation type="journal article" date="2018" name="Nat. Biotechnol.">
        <title>A standardized bacterial taxonomy based on genome phylogeny substantially revises the tree of life.</title>
        <authorList>
            <person name="Parks D.H."/>
            <person name="Chuvochina M."/>
            <person name="Waite D.W."/>
            <person name="Rinke C."/>
            <person name="Skarshewski A."/>
            <person name="Chaumeil P.A."/>
            <person name="Hugenholtz P."/>
        </authorList>
    </citation>
    <scope>NUCLEOTIDE SEQUENCE [LARGE SCALE GENOMIC DNA]</scope>
    <source>
        <strain evidence="6">UBA8707</strain>
        <strain evidence="7">UBA9881</strain>
    </source>
</reference>
<dbReference type="GO" id="GO:0051224">
    <property type="term" value="P:negative regulation of protein transport"/>
    <property type="evidence" value="ECO:0007669"/>
    <property type="project" value="UniProtKB-UniRule"/>
</dbReference>
<dbReference type="Proteomes" id="UP000264179">
    <property type="component" value="Unassembled WGS sequence"/>
</dbReference>
<organism evidence="6 9">
    <name type="scientific">Thalassospira lucentensis</name>
    <dbReference type="NCBI Taxonomy" id="168935"/>
    <lineage>
        <taxon>Bacteria</taxon>
        <taxon>Pseudomonadati</taxon>
        <taxon>Pseudomonadota</taxon>
        <taxon>Alphaproteobacteria</taxon>
        <taxon>Rhodospirillales</taxon>
        <taxon>Thalassospiraceae</taxon>
        <taxon>Thalassospira</taxon>
    </lineage>
</organism>
<comment type="subunit">
    <text evidence="4">Interacts with the cytoplasmic NapA precursor.</text>
</comment>